<accession>A0AAE0H9J3</accession>
<organism evidence="2 3">
    <name type="scientific">Chaetomium fimeti</name>
    <dbReference type="NCBI Taxonomy" id="1854472"/>
    <lineage>
        <taxon>Eukaryota</taxon>
        <taxon>Fungi</taxon>
        <taxon>Dikarya</taxon>
        <taxon>Ascomycota</taxon>
        <taxon>Pezizomycotina</taxon>
        <taxon>Sordariomycetes</taxon>
        <taxon>Sordariomycetidae</taxon>
        <taxon>Sordariales</taxon>
        <taxon>Chaetomiaceae</taxon>
        <taxon>Chaetomium</taxon>
    </lineage>
</organism>
<feature type="compositionally biased region" description="Low complexity" evidence="1">
    <location>
        <begin position="769"/>
        <end position="779"/>
    </location>
</feature>
<dbReference type="AlphaFoldDB" id="A0AAE0H9J3"/>
<dbReference type="EMBL" id="JAUEPN010000007">
    <property type="protein sequence ID" value="KAK3292478.1"/>
    <property type="molecule type" value="Genomic_DNA"/>
</dbReference>
<feature type="compositionally biased region" description="Basic and acidic residues" evidence="1">
    <location>
        <begin position="785"/>
        <end position="798"/>
    </location>
</feature>
<dbReference type="PANTHER" id="PTHR40619">
    <property type="entry name" value="FUNGAL STAND N-TERMINAL GOODBYE DOMAIN-CONTAINING PROTEIN"/>
    <property type="match status" value="1"/>
</dbReference>
<dbReference type="Proteomes" id="UP001278766">
    <property type="component" value="Unassembled WGS sequence"/>
</dbReference>
<feature type="region of interest" description="Disordered" evidence="1">
    <location>
        <begin position="769"/>
        <end position="798"/>
    </location>
</feature>
<reference evidence="2" key="1">
    <citation type="journal article" date="2023" name="Mol. Phylogenet. Evol.">
        <title>Genome-scale phylogeny and comparative genomics of the fungal order Sordariales.</title>
        <authorList>
            <person name="Hensen N."/>
            <person name="Bonometti L."/>
            <person name="Westerberg I."/>
            <person name="Brannstrom I.O."/>
            <person name="Guillou S."/>
            <person name="Cros-Aarteil S."/>
            <person name="Calhoun S."/>
            <person name="Haridas S."/>
            <person name="Kuo A."/>
            <person name="Mondo S."/>
            <person name="Pangilinan J."/>
            <person name="Riley R."/>
            <person name="LaButti K."/>
            <person name="Andreopoulos B."/>
            <person name="Lipzen A."/>
            <person name="Chen C."/>
            <person name="Yan M."/>
            <person name="Daum C."/>
            <person name="Ng V."/>
            <person name="Clum A."/>
            <person name="Steindorff A."/>
            <person name="Ohm R.A."/>
            <person name="Martin F."/>
            <person name="Silar P."/>
            <person name="Natvig D.O."/>
            <person name="Lalanne C."/>
            <person name="Gautier V."/>
            <person name="Ament-Velasquez S.L."/>
            <person name="Kruys A."/>
            <person name="Hutchinson M.I."/>
            <person name="Powell A.J."/>
            <person name="Barry K."/>
            <person name="Miller A.N."/>
            <person name="Grigoriev I.V."/>
            <person name="Debuchy R."/>
            <person name="Gladieux P."/>
            <person name="Hiltunen Thoren M."/>
            <person name="Johannesson H."/>
        </authorList>
    </citation>
    <scope>NUCLEOTIDE SEQUENCE</scope>
    <source>
        <strain evidence="2">CBS 168.71</strain>
    </source>
</reference>
<feature type="compositionally biased region" description="Basic and acidic residues" evidence="1">
    <location>
        <begin position="579"/>
        <end position="605"/>
    </location>
</feature>
<evidence type="ECO:0000313" key="2">
    <source>
        <dbReference type="EMBL" id="KAK3292478.1"/>
    </source>
</evidence>
<keyword evidence="3" id="KW-1185">Reference proteome</keyword>
<protein>
    <submittedName>
        <fullName evidence="2">Uncharacterized protein</fullName>
    </submittedName>
</protein>
<dbReference type="RefSeq" id="XP_062655992.1">
    <property type="nucleotide sequence ID" value="XM_062805741.1"/>
</dbReference>
<sequence length="798" mass="89080">MDLEQNLPQTLVEQLNDETNIELFRTYFETNGTVYSREVATTSFLYDKQSSELVYGRGQQATQNAIKCYVREDSIGVNPESCTWENEGKSKFWGHGGGIERNILPLLEAIPTDNGLGLLKGALTVIFHAVKRRSDACQRIFTCFSEIPEMIAKGYTLTIIHSGKPEVASKVENLHNALFDSIPLLIDILLRRNRTSGGQSDRRRRWKRATDKVVRVAKDLVGDTVQEVEDLIAPITDAVSKLEDCATMLNHEGVEVTVEGVADLQVNVQLIRDMVKSKGTEVSGKLDMVNKKVNDIKSRQDRMSEDFRSFVNVLFRFVMEFERKRKLESLSLAPGQGADGRALKHRRREFPGSRRQLKQFQPAGKRLHDVDIDRLLEVIGTDDEHLVFHNDRDRLMRMQTLFLPKALRNAYHIMESKELGIWMSSPESELMIVDGACRDQSRGRVSPMTVLCASIAVGLAAKTASPNPGMEPAEAVVLFFACGEHILPSGLLPGPCGMMRSLISQLLIARDLPWNPSRDSKGRVRYERHPDLSFLAESATLWPEVLRHSPTSSSSDFTAGGSHGLQVSPFGRDKKRRRHDDTEDSHSDLSSKSDSDSDSDSHSDSDSDYDYTTGTYKPDPQHKPHSHPKATPGPNPQVQQTHHLDTLLTIFTTLTHQLAPHFTLHTIIDGISHYETTTTTDNQNWHAQTTHLLHRLATDLWLDTNGRNGPTFKLLLTSPGRSRTLLGLVRDNYVGDGALCVDMAVRGAGAVRTRGEYMGIRGLGVERVVGGGRPRSSGGSWEGSGGRRREGVRREVRL</sequence>
<comment type="caution">
    <text evidence="2">The sequence shown here is derived from an EMBL/GenBank/DDBJ whole genome shotgun (WGS) entry which is preliminary data.</text>
</comment>
<evidence type="ECO:0000256" key="1">
    <source>
        <dbReference type="SAM" id="MobiDB-lite"/>
    </source>
</evidence>
<reference evidence="2" key="2">
    <citation type="submission" date="2023-06" db="EMBL/GenBank/DDBJ databases">
        <authorList>
            <consortium name="Lawrence Berkeley National Laboratory"/>
            <person name="Haridas S."/>
            <person name="Hensen N."/>
            <person name="Bonometti L."/>
            <person name="Westerberg I."/>
            <person name="Brannstrom I.O."/>
            <person name="Guillou S."/>
            <person name="Cros-Aarteil S."/>
            <person name="Calhoun S."/>
            <person name="Kuo A."/>
            <person name="Mondo S."/>
            <person name="Pangilinan J."/>
            <person name="Riley R."/>
            <person name="Labutti K."/>
            <person name="Andreopoulos B."/>
            <person name="Lipzen A."/>
            <person name="Chen C."/>
            <person name="Yanf M."/>
            <person name="Daum C."/>
            <person name="Ng V."/>
            <person name="Clum A."/>
            <person name="Steindorff A."/>
            <person name="Ohm R."/>
            <person name="Martin F."/>
            <person name="Silar P."/>
            <person name="Natvig D."/>
            <person name="Lalanne C."/>
            <person name="Gautier V."/>
            <person name="Ament-Velasquez S.L."/>
            <person name="Kruys A."/>
            <person name="Hutchinson M.I."/>
            <person name="Powell A.J."/>
            <person name="Barry K."/>
            <person name="Miller A.N."/>
            <person name="Grigoriev I.V."/>
            <person name="Debuchy R."/>
            <person name="Gladieux P."/>
            <person name="Thoren M.H."/>
            <person name="Johannesson H."/>
        </authorList>
    </citation>
    <scope>NUCLEOTIDE SEQUENCE</scope>
    <source>
        <strain evidence="2">CBS 168.71</strain>
    </source>
</reference>
<proteinExistence type="predicted"/>
<evidence type="ECO:0000313" key="3">
    <source>
        <dbReference type="Proteomes" id="UP001278766"/>
    </source>
</evidence>
<dbReference type="PANTHER" id="PTHR40619:SF3">
    <property type="entry name" value="FUNGAL STAND N-TERMINAL GOODBYE DOMAIN-CONTAINING PROTEIN"/>
    <property type="match status" value="1"/>
</dbReference>
<feature type="region of interest" description="Disordered" evidence="1">
    <location>
        <begin position="547"/>
        <end position="639"/>
    </location>
</feature>
<name>A0AAE0H9J3_9PEZI</name>
<feature type="region of interest" description="Disordered" evidence="1">
    <location>
        <begin position="338"/>
        <end position="361"/>
    </location>
</feature>
<gene>
    <name evidence="2" type="ORF">B0H64DRAFT_426553</name>
</gene>
<dbReference type="GeneID" id="87842689"/>